<comment type="catalytic activity">
    <reaction evidence="1 11">
        <text>2-phosphoglycolate + H2O = glycolate + phosphate</text>
        <dbReference type="Rhea" id="RHEA:14369"/>
        <dbReference type="ChEBI" id="CHEBI:15377"/>
        <dbReference type="ChEBI" id="CHEBI:29805"/>
        <dbReference type="ChEBI" id="CHEBI:43474"/>
        <dbReference type="ChEBI" id="CHEBI:58033"/>
        <dbReference type="EC" id="3.1.3.18"/>
    </reaction>
</comment>
<name>A0ABX9AKI9_9ENTR</name>
<dbReference type="HAMAP" id="MF_00495">
    <property type="entry name" value="GPH_hydrolase_bact"/>
    <property type="match status" value="1"/>
</dbReference>
<evidence type="ECO:0000313" key="12">
    <source>
        <dbReference type="EMBL" id="QZN95704.1"/>
    </source>
</evidence>
<dbReference type="InterPro" id="IPR023198">
    <property type="entry name" value="PGP-like_dom2"/>
</dbReference>
<keyword evidence="13" id="KW-1185">Reference proteome</keyword>
<comment type="similarity">
    <text evidence="4 11">Belongs to the HAD-like hydrolase superfamily. CbbY/CbbZ/Gph/YieH family.</text>
</comment>
<evidence type="ECO:0000256" key="8">
    <source>
        <dbReference type="ARBA" id="ARBA00022842"/>
    </source>
</evidence>
<dbReference type="SFLD" id="SFLDG01135">
    <property type="entry name" value="C1.5.6:_HAD__Beta-PGM__Phospha"/>
    <property type="match status" value="1"/>
</dbReference>
<dbReference type="EC" id="3.1.3.18" evidence="5 11"/>
<dbReference type="GO" id="GO:0008967">
    <property type="term" value="F:phosphoglycolate phosphatase activity"/>
    <property type="evidence" value="ECO:0007669"/>
    <property type="project" value="UniProtKB-EC"/>
</dbReference>
<evidence type="ECO:0000256" key="5">
    <source>
        <dbReference type="ARBA" id="ARBA00013078"/>
    </source>
</evidence>
<dbReference type="Gene3D" id="1.10.150.240">
    <property type="entry name" value="Putative phosphatase, domain 2"/>
    <property type="match status" value="1"/>
</dbReference>
<dbReference type="NCBIfam" id="NF009695">
    <property type="entry name" value="PRK13222.1-2"/>
    <property type="match status" value="1"/>
</dbReference>
<dbReference type="PANTHER" id="PTHR43434:SF1">
    <property type="entry name" value="PHOSPHOGLYCOLATE PHOSPHATASE"/>
    <property type="match status" value="1"/>
</dbReference>
<evidence type="ECO:0000256" key="7">
    <source>
        <dbReference type="ARBA" id="ARBA00022801"/>
    </source>
</evidence>
<dbReference type="SFLD" id="SFLDG01129">
    <property type="entry name" value="C1.5:_HAD__Beta-PGM__Phosphata"/>
    <property type="match status" value="1"/>
</dbReference>
<evidence type="ECO:0000256" key="11">
    <source>
        <dbReference type="HAMAP-Rule" id="MF_00495"/>
    </source>
</evidence>
<comment type="subunit">
    <text evidence="11">Monomer.</text>
</comment>
<evidence type="ECO:0000256" key="2">
    <source>
        <dbReference type="ARBA" id="ARBA00001946"/>
    </source>
</evidence>
<keyword evidence="10 11" id="KW-0119">Carbohydrate metabolism</keyword>
<dbReference type="Gene3D" id="3.40.50.1000">
    <property type="entry name" value="HAD superfamily/HAD-like"/>
    <property type="match status" value="1"/>
</dbReference>
<evidence type="ECO:0000256" key="3">
    <source>
        <dbReference type="ARBA" id="ARBA00004818"/>
    </source>
</evidence>
<dbReference type="NCBIfam" id="TIGR01449">
    <property type="entry name" value="PGP_bact"/>
    <property type="match status" value="1"/>
</dbReference>
<evidence type="ECO:0000256" key="9">
    <source>
        <dbReference type="ARBA" id="ARBA00023214"/>
    </source>
</evidence>
<evidence type="ECO:0000256" key="4">
    <source>
        <dbReference type="ARBA" id="ARBA00006171"/>
    </source>
</evidence>
<dbReference type="InterPro" id="IPR050155">
    <property type="entry name" value="HAD-like_hydrolase_sf"/>
</dbReference>
<accession>A0ABX9AKI9</accession>
<dbReference type="InterPro" id="IPR006439">
    <property type="entry name" value="HAD-SF_hydro_IA"/>
</dbReference>
<dbReference type="PANTHER" id="PTHR43434">
    <property type="entry name" value="PHOSPHOGLYCOLATE PHOSPHATASE"/>
    <property type="match status" value="1"/>
</dbReference>
<dbReference type="InterPro" id="IPR037512">
    <property type="entry name" value="PGPase_prok"/>
</dbReference>
<dbReference type="InterPro" id="IPR041492">
    <property type="entry name" value="HAD_2"/>
</dbReference>
<dbReference type="SFLD" id="SFLDS00003">
    <property type="entry name" value="Haloacid_Dehalogenase"/>
    <property type="match status" value="1"/>
</dbReference>
<dbReference type="Pfam" id="PF13419">
    <property type="entry name" value="HAD_2"/>
    <property type="match status" value="1"/>
</dbReference>
<feature type="active site" description="Nucleophile" evidence="11">
    <location>
        <position position="13"/>
    </location>
</feature>
<feature type="binding site" evidence="11">
    <location>
        <position position="13"/>
    </location>
    <ligand>
        <name>Mg(2+)</name>
        <dbReference type="ChEBI" id="CHEBI:18420"/>
    </ligand>
</feature>
<keyword evidence="6 11" id="KW-0479">Metal-binding</keyword>
<protein>
    <recommendedName>
        <fullName evidence="5 11">Phosphoglycolate phosphatase</fullName>
        <shortName evidence="11">PGP</shortName>
        <shortName evidence="11">PGPase</shortName>
        <ecNumber evidence="5 11">3.1.3.18</ecNumber>
    </recommendedName>
</protein>
<gene>
    <name evidence="12" type="ORF">K6K13_21580</name>
</gene>
<proteinExistence type="inferred from homology"/>
<dbReference type="NCBIfam" id="TIGR01509">
    <property type="entry name" value="HAD-SF-IA-v3"/>
    <property type="match status" value="1"/>
</dbReference>
<organism evidence="12 13">
    <name type="scientific">Symbiopectobacterium purcellii</name>
    <dbReference type="NCBI Taxonomy" id="2871826"/>
    <lineage>
        <taxon>Bacteria</taxon>
        <taxon>Pseudomonadati</taxon>
        <taxon>Pseudomonadota</taxon>
        <taxon>Gammaproteobacteria</taxon>
        <taxon>Enterobacterales</taxon>
        <taxon>Enterobacteriaceae</taxon>
    </lineage>
</organism>
<evidence type="ECO:0000256" key="1">
    <source>
        <dbReference type="ARBA" id="ARBA00000830"/>
    </source>
</evidence>
<dbReference type="InterPro" id="IPR036412">
    <property type="entry name" value="HAD-like_sf"/>
</dbReference>
<dbReference type="CDD" id="cd16417">
    <property type="entry name" value="HAD_PGPase"/>
    <property type="match status" value="1"/>
</dbReference>
<dbReference type="InterPro" id="IPR023214">
    <property type="entry name" value="HAD_sf"/>
</dbReference>
<keyword evidence="8 11" id="KW-0460">Magnesium</keyword>
<evidence type="ECO:0000256" key="6">
    <source>
        <dbReference type="ARBA" id="ARBA00022723"/>
    </source>
</evidence>
<comment type="pathway">
    <text evidence="3 11">Organic acid metabolism; glycolate biosynthesis; glycolate from 2-phosphoglycolate: step 1/1.</text>
</comment>
<dbReference type="SUPFAM" id="SSF56784">
    <property type="entry name" value="HAD-like"/>
    <property type="match status" value="1"/>
</dbReference>
<comment type="cofactor">
    <cofactor evidence="11">
        <name>chloride</name>
        <dbReference type="ChEBI" id="CHEBI:17996"/>
    </cofactor>
</comment>
<sequence length="234" mass="24687">MANISTVRGVAFDLDGTLVDSAPGLADAVDMALQALNLPAAGKARVATWIGNGADVLVERALRWAGMTPTAQDTRTARELFDSYYAQTVDSGSTLFPEVHATLTQLADWGYPLALVTNKPTPFVAPLLETLGIAGLFSQIVGGDDVKMKKPHPAPLYLVLAQQGLLASELLFVGDSRNDIQAAQAAGCPNVGMTYGYNYGEAIALSQPDVVLERFSQLLPLVGPLTSKNQEASA</sequence>
<comment type="cofactor">
    <cofactor evidence="2 11">
        <name>Mg(2+)</name>
        <dbReference type="ChEBI" id="CHEBI:18420"/>
    </cofactor>
</comment>
<feature type="binding site" evidence="11">
    <location>
        <position position="175"/>
    </location>
    <ligand>
        <name>Mg(2+)</name>
        <dbReference type="ChEBI" id="CHEBI:18420"/>
    </ligand>
</feature>
<dbReference type="RefSeq" id="WP_222158780.1">
    <property type="nucleotide sequence ID" value="NZ_CP081864.1"/>
</dbReference>
<dbReference type="Proteomes" id="UP000825886">
    <property type="component" value="Chromosome"/>
</dbReference>
<dbReference type="NCBIfam" id="NF009697">
    <property type="entry name" value="PRK13222.1-4"/>
    <property type="match status" value="1"/>
</dbReference>
<reference evidence="12 13" key="1">
    <citation type="submission" date="2021-08" db="EMBL/GenBank/DDBJ databases">
        <title>Culture and genomic analysis of Symbiopectobacterium purcellii sp. nov. gen. nov., isolated from the leafhopper Empoasca decipiens.</title>
        <authorList>
            <person name="Nadal-Jimenez P."/>
            <person name="Siozios S."/>
            <person name="Halliday N."/>
            <person name="Camara M."/>
            <person name="Hurst G.D.D."/>
        </authorList>
    </citation>
    <scope>NUCLEOTIDE SEQUENCE [LARGE SCALE GENOMIC DNA]</scope>
    <source>
        <strain evidence="12 13">SyEd1</strain>
    </source>
</reference>
<comment type="function">
    <text evidence="11">Specifically catalyzes the dephosphorylation of 2-phosphoglycolate. Is involved in the dissimilation of the intracellular 2-phosphoglycolate formed during the DNA repair of 3'-phosphoglycolate ends, a major class of DNA lesions induced by oxidative stress.</text>
</comment>
<evidence type="ECO:0000256" key="10">
    <source>
        <dbReference type="ARBA" id="ARBA00023277"/>
    </source>
</evidence>
<dbReference type="PRINTS" id="PR00413">
    <property type="entry name" value="HADHALOGNASE"/>
</dbReference>
<dbReference type="EMBL" id="CP081864">
    <property type="protein sequence ID" value="QZN95704.1"/>
    <property type="molecule type" value="Genomic_DNA"/>
</dbReference>
<evidence type="ECO:0000313" key="13">
    <source>
        <dbReference type="Proteomes" id="UP000825886"/>
    </source>
</evidence>
<feature type="binding site" evidence="11">
    <location>
        <position position="15"/>
    </location>
    <ligand>
        <name>Mg(2+)</name>
        <dbReference type="ChEBI" id="CHEBI:18420"/>
    </ligand>
</feature>
<keyword evidence="9 11" id="KW-0868">Chloride</keyword>
<keyword evidence="7 11" id="KW-0378">Hydrolase</keyword>
<dbReference type="NCBIfam" id="TIGR01549">
    <property type="entry name" value="HAD-SF-IA-v1"/>
    <property type="match status" value="1"/>
</dbReference>